<reference evidence="2 3" key="1">
    <citation type="submission" date="2016-04" db="EMBL/GenBank/DDBJ databases">
        <title>Evolutionary innovation and constraint leading to complex multicellularity in the Ascomycota.</title>
        <authorList>
            <person name="Cisse O."/>
            <person name="Nguyen A."/>
            <person name="Hewitt D.A."/>
            <person name="Jedd G."/>
            <person name="Stajich J.E."/>
        </authorList>
    </citation>
    <scope>NUCLEOTIDE SEQUENCE [LARGE SCALE GENOMIC DNA]</scope>
    <source>
        <strain evidence="2 3">DAH-3</strain>
    </source>
</reference>
<dbReference type="GO" id="GO:0006891">
    <property type="term" value="P:intra-Golgi vesicle-mediated transport"/>
    <property type="evidence" value="ECO:0007669"/>
    <property type="project" value="InterPro"/>
</dbReference>
<gene>
    <name evidence="2" type="ORF">NEOLI_003763</name>
</gene>
<dbReference type="AlphaFoldDB" id="A0A1U7LLU6"/>
<dbReference type="InterPro" id="IPR055420">
    <property type="entry name" value="IgD3_Trs65"/>
</dbReference>
<comment type="caution">
    <text evidence="2">The sequence shown here is derived from an EMBL/GenBank/DDBJ whole genome shotgun (WGS) entry which is preliminary data.</text>
</comment>
<dbReference type="PANTHER" id="PTHR28159">
    <property type="entry name" value="TRAFFICKING PROTEIN PARTICLE COMPLEX II-SPECIFIC SUBUNIT 65"/>
    <property type="match status" value="1"/>
</dbReference>
<dbReference type="STRING" id="1198029.A0A1U7LLU6"/>
<feature type="domain" description="Trafficking protein particle complex II-specific subunit 65 IgD3" evidence="1">
    <location>
        <begin position="455"/>
        <end position="587"/>
    </location>
</feature>
<evidence type="ECO:0000313" key="2">
    <source>
        <dbReference type="EMBL" id="OLL23634.1"/>
    </source>
</evidence>
<dbReference type="Pfam" id="PF12735">
    <property type="entry name" value="IgD3_Trs65"/>
    <property type="match status" value="1"/>
</dbReference>
<proteinExistence type="predicted"/>
<dbReference type="InterPro" id="IPR024662">
    <property type="entry name" value="Trs65"/>
</dbReference>
<dbReference type="OrthoDB" id="5345392at2759"/>
<evidence type="ECO:0000259" key="1">
    <source>
        <dbReference type="Pfam" id="PF12735"/>
    </source>
</evidence>
<evidence type="ECO:0000313" key="3">
    <source>
        <dbReference type="Proteomes" id="UP000186594"/>
    </source>
</evidence>
<protein>
    <recommendedName>
        <fullName evidence="1">Trafficking protein particle complex II-specific subunit 65 IgD3 domain-containing protein</fullName>
    </recommendedName>
</protein>
<dbReference type="Proteomes" id="UP000186594">
    <property type="component" value="Unassembled WGS sequence"/>
</dbReference>
<sequence>MRYLPTHGSARHFMTESTENAIPDFDLLVQNAQIEIAVPTIPADSIDQGIINVLSGSQRRQLFQGLDNQSIIAHYSLDEHITVYILLKFSKKVPIEHLEALKKHISLNLDAMLVDVQRQESSINSKRDRIVEGPSICSVNLECDDMVVNESDNLTFIAWRRNLELVQSTRLNFHRIALVATITLVHESDEGETSARNSNEYMVEHKLSQPNVLVGFQSGIRDSQPSTYTIDVNLKTAGLNLPVSRLSGGLASPSLTPSYKPARRAARRIFPLSPVISLRTSYSKPSPSRKTILMTIDVEVYQSTAHKIELESVIIDPENAEACMLAGSDIFPVILSPQDSLSLVYEISPSAKMSAEKQSYFTSQSCPIIITTTARPLLADDTRPLLVSKWKFLIDPTSSSRPSTGEKSVTPRRTQSLHIPNITIGNGRSMARTASSSAANGYTAMRPTTTPSLLQKENTGLVVTFSVPETAKLGEIFEIEVSVLNQSPSRRRISLLLDESDRKNLPPWPKTGDVVILEDTALNSLHRSLLIDTIELISLVNDVHIGPIPTSSCFSFLFKVKAFKRGVATIDGLRIVDLGDLENPRITECRLPALMISG</sequence>
<dbReference type="GO" id="GO:1990071">
    <property type="term" value="C:TRAPPII protein complex"/>
    <property type="evidence" value="ECO:0007669"/>
    <property type="project" value="InterPro"/>
</dbReference>
<dbReference type="OMA" id="NPRITEC"/>
<organism evidence="2 3">
    <name type="scientific">Neolecta irregularis (strain DAH-3)</name>
    <dbReference type="NCBI Taxonomy" id="1198029"/>
    <lineage>
        <taxon>Eukaryota</taxon>
        <taxon>Fungi</taxon>
        <taxon>Dikarya</taxon>
        <taxon>Ascomycota</taxon>
        <taxon>Taphrinomycotina</taxon>
        <taxon>Neolectales</taxon>
        <taxon>Neolectaceae</taxon>
        <taxon>Neolecta</taxon>
    </lineage>
</organism>
<dbReference type="EMBL" id="LXFE01001400">
    <property type="protein sequence ID" value="OLL23634.1"/>
    <property type="molecule type" value="Genomic_DNA"/>
</dbReference>
<accession>A0A1U7LLU6</accession>
<dbReference type="PANTHER" id="PTHR28159:SF1">
    <property type="entry name" value="TRAFFICKING PROTEIN PARTICLE COMPLEX II-SPECIFIC SUBUNIT 65"/>
    <property type="match status" value="1"/>
</dbReference>
<keyword evidence="3" id="KW-1185">Reference proteome</keyword>
<dbReference type="GO" id="GO:0005802">
    <property type="term" value="C:trans-Golgi network"/>
    <property type="evidence" value="ECO:0007669"/>
    <property type="project" value="TreeGrafter"/>
</dbReference>
<name>A0A1U7LLU6_NEOID</name>